<dbReference type="EC" id="3.-.-.-" evidence="2"/>
<organism evidence="2">
    <name type="scientific">Deinococcus sonorensis KR-87</name>
    <dbReference type="NCBI Taxonomy" id="694439"/>
    <lineage>
        <taxon>Bacteria</taxon>
        <taxon>Thermotogati</taxon>
        <taxon>Deinococcota</taxon>
        <taxon>Deinococci</taxon>
        <taxon>Deinococcales</taxon>
        <taxon>Deinococcaceae</taxon>
        <taxon>Deinococcus</taxon>
    </lineage>
</organism>
<reference evidence="2" key="1">
    <citation type="submission" date="2024-06" db="EMBL/GenBank/DDBJ databases">
        <title>Draft Genome Sequence of Deinococcus sonorensis Type Strain KR-87, a Biofilm Producing Representative of the Genus Deinococcus.</title>
        <authorList>
            <person name="Boren L.S."/>
            <person name="Grosso R.A."/>
            <person name="Hugenberg-Cox A.N."/>
            <person name="Hill J.T.E."/>
            <person name="Albert C.M."/>
            <person name="Tuohy J.M."/>
        </authorList>
    </citation>
    <scope>NUCLEOTIDE SEQUENCE</scope>
    <source>
        <strain evidence="2">KR-87</strain>
    </source>
</reference>
<protein>
    <submittedName>
        <fullName evidence="2">Polysaccharide deacetylase family protein</fullName>
        <ecNumber evidence="2">3.-.-.-</ecNumber>
    </submittedName>
</protein>
<dbReference type="CDD" id="cd10917">
    <property type="entry name" value="CE4_NodB_like_6s_7s"/>
    <property type="match status" value="1"/>
</dbReference>
<dbReference type="KEGG" id="dsc:ABOD76_06985"/>
<proteinExistence type="predicted"/>
<evidence type="ECO:0000259" key="1">
    <source>
        <dbReference type="PROSITE" id="PS51677"/>
    </source>
</evidence>
<dbReference type="InterPro" id="IPR011330">
    <property type="entry name" value="Glyco_hydro/deAcase_b/a-brl"/>
</dbReference>
<dbReference type="PROSITE" id="PS51677">
    <property type="entry name" value="NODB"/>
    <property type="match status" value="1"/>
</dbReference>
<keyword evidence="2" id="KW-0378">Hydrolase</keyword>
<dbReference type="SUPFAM" id="SSF88713">
    <property type="entry name" value="Glycoside hydrolase/deacetylase"/>
    <property type="match status" value="1"/>
</dbReference>
<accession>A0AAU7UC01</accession>
<dbReference type="PANTHER" id="PTHR10587:SF137">
    <property type="entry name" value="4-DEOXY-4-FORMAMIDO-L-ARABINOSE-PHOSPHOUNDECAPRENOL DEFORMYLASE ARND-RELATED"/>
    <property type="match status" value="1"/>
</dbReference>
<dbReference type="GO" id="GO:0005975">
    <property type="term" value="P:carbohydrate metabolic process"/>
    <property type="evidence" value="ECO:0007669"/>
    <property type="project" value="InterPro"/>
</dbReference>
<dbReference type="GO" id="GO:0016810">
    <property type="term" value="F:hydrolase activity, acting on carbon-nitrogen (but not peptide) bonds"/>
    <property type="evidence" value="ECO:0007669"/>
    <property type="project" value="InterPro"/>
</dbReference>
<dbReference type="RefSeq" id="WP_350244087.1">
    <property type="nucleotide sequence ID" value="NZ_CP158299.1"/>
</dbReference>
<sequence length="236" mass="26717">MRRRVIRAGLGLLLGALLTDVLGRQLGLGALGGGPAQRPRLALTFDDGPGPQTERLLELLAQHHASATFFLTGERAEAQPELVERLRAAGHQLESHGYTHRHAALLLPWQEWPHLRWHPEPARTARLYRPPWGGHSLLTRWLARRAGVQVALWTAESRDWLDLAPETLLDRLRPQLRPGAVLLLHDGPKRTLALLERLLPELEARGLQAVRLDDLSPQRIGWSDGWRRARQMWRQG</sequence>
<dbReference type="PANTHER" id="PTHR10587">
    <property type="entry name" value="GLYCOSYL TRANSFERASE-RELATED"/>
    <property type="match status" value="1"/>
</dbReference>
<dbReference type="AlphaFoldDB" id="A0AAU7UC01"/>
<dbReference type="InterPro" id="IPR002509">
    <property type="entry name" value="NODB_dom"/>
</dbReference>
<dbReference type="Gene3D" id="3.20.20.370">
    <property type="entry name" value="Glycoside hydrolase/deacetylase"/>
    <property type="match status" value="1"/>
</dbReference>
<evidence type="ECO:0000313" key="2">
    <source>
        <dbReference type="EMBL" id="XBV86036.1"/>
    </source>
</evidence>
<name>A0AAU7UC01_9DEIO</name>
<dbReference type="InterPro" id="IPR050248">
    <property type="entry name" value="Polysacc_deacetylase_ArnD"/>
</dbReference>
<gene>
    <name evidence="2" type="ORF">ABOD76_06985</name>
</gene>
<feature type="domain" description="NodB homology" evidence="1">
    <location>
        <begin position="39"/>
        <end position="210"/>
    </location>
</feature>
<dbReference type="EMBL" id="CP158299">
    <property type="protein sequence ID" value="XBV86036.1"/>
    <property type="molecule type" value="Genomic_DNA"/>
</dbReference>
<dbReference type="Pfam" id="PF01522">
    <property type="entry name" value="Polysacc_deac_1"/>
    <property type="match status" value="1"/>
</dbReference>